<keyword evidence="1" id="KW-0812">Transmembrane</keyword>
<dbReference type="OrthoDB" id="409848at2759"/>
<keyword evidence="3" id="KW-1185">Reference proteome</keyword>
<comment type="caution">
    <text evidence="2">The sequence shown here is derived from an EMBL/GenBank/DDBJ whole genome shotgun (WGS) entry which is preliminary data.</text>
</comment>
<name>A0A9P6KDH9_9FUNG</name>
<evidence type="ECO:0000256" key="1">
    <source>
        <dbReference type="SAM" id="Phobius"/>
    </source>
</evidence>
<evidence type="ECO:0000313" key="2">
    <source>
        <dbReference type="EMBL" id="KAF9580901.1"/>
    </source>
</evidence>
<keyword evidence="1" id="KW-1133">Transmembrane helix</keyword>
<reference evidence="2" key="1">
    <citation type="journal article" date="2020" name="Fungal Divers.">
        <title>Resolving the Mortierellaceae phylogeny through synthesis of multi-gene phylogenetics and phylogenomics.</title>
        <authorList>
            <person name="Vandepol N."/>
            <person name="Liber J."/>
            <person name="Desiro A."/>
            <person name="Na H."/>
            <person name="Kennedy M."/>
            <person name="Barry K."/>
            <person name="Grigoriev I.V."/>
            <person name="Miller A.N."/>
            <person name="O'Donnell K."/>
            <person name="Stajich J.E."/>
            <person name="Bonito G."/>
        </authorList>
    </citation>
    <scope>NUCLEOTIDE SEQUENCE</scope>
    <source>
        <strain evidence="2">KOD1015</strain>
    </source>
</reference>
<feature type="transmembrane region" description="Helical" evidence="1">
    <location>
        <begin position="35"/>
        <end position="52"/>
    </location>
</feature>
<proteinExistence type="predicted"/>
<sequence length="481" mass="52525">MAAHSFPTTPEISRTKMPRWTQPVSFYGMGVFGKYYASSICVFLFLVPFLVMPAMGQGTADDPCLAPFDANKDYFPSKISVVDAAFFKVRYEKNYKVVTNTDKNTTFVLTQCNTPVPDASLFSNTTVFVTVPVKKAATSAVPYIELLGRRSTLKVVDTEGMVSSPCVQLGLEKREIIGLEDTDLALRGTQLQGVDVIFTSFGPNMDPATVNKTVITSESADPGPLNRAEWLEFYSTFYNLEEAAQKMTGKINNNYNCFKSRALAEKTKPVIAWTSYDAPASYNNNTASWSISNAPYKRIISEDAGATFFNGTTKSKYTGAAEFAEAVKDVDVLIDETFTGANLTQFLENYNLTEASTLKFIKNKAVFREDGLVNPTDGRDWLEAAVAMDDAVLQDIVRAVHPEIFPKTISYNWIRNIAKNEPKQILTSGNCTVTDADTPIKSRAAECSSSSTAGDRSGAIKIAGSVAMTAIFGLVAAAFSL</sequence>
<gene>
    <name evidence="2" type="ORF">BGW38_002269</name>
</gene>
<evidence type="ECO:0008006" key="4">
    <source>
        <dbReference type="Google" id="ProtNLM"/>
    </source>
</evidence>
<dbReference type="PANTHER" id="PTHR38360:SF1">
    <property type="entry name" value="F12P19.7"/>
    <property type="match status" value="1"/>
</dbReference>
<dbReference type="EMBL" id="JAABOA010001783">
    <property type="protein sequence ID" value="KAF9580901.1"/>
    <property type="molecule type" value="Genomic_DNA"/>
</dbReference>
<accession>A0A9P6KDH9</accession>
<dbReference type="SUPFAM" id="SSF53807">
    <property type="entry name" value="Helical backbone' metal receptor"/>
    <property type="match status" value="1"/>
</dbReference>
<organism evidence="2 3">
    <name type="scientific">Lunasporangiospora selenospora</name>
    <dbReference type="NCBI Taxonomy" id="979761"/>
    <lineage>
        <taxon>Eukaryota</taxon>
        <taxon>Fungi</taxon>
        <taxon>Fungi incertae sedis</taxon>
        <taxon>Mucoromycota</taxon>
        <taxon>Mortierellomycotina</taxon>
        <taxon>Mortierellomycetes</taxon>
        <taxon>Mortierellales</taxon>
        <taxon>Mortierellaceae</taxon>
        <taxon>Lunasporangiospora</taxon>
    </lineage>
</organism>
<dbReference type="Proteomes" id="UP000780801">
    <property type="component" value="Unassembled WGS sequence"/>
</dbReference>
<keyword evidence="1" id="KW-0472">Membrane</keyword>
<dbReference type="AlphaFoldDB" id="A0A9P6KDH9"/>
<protein>
    <recommendedName>
        <fullName evidence="4">Periplasmic binding protein</fullName>
    </recommendedName>
</protein>
<dbReference type="PANTHER" id="PTHR38360">
    <property type="entry name" value="OS03G0120000 PROTEIN"/>
    <property type="match status" value="1"/>
</dbReference>
<evidence type="ECO:0000313" key="3">
    <source>
        <dbReference type="Proteomes" id="UP000780801"/>
    </source>
</evidence>